<dbReference type="AlphaFoldDB" id="A0A8T1TKB3"/>
<dbReference type="OrthoDB" id="8300214at2759"/>
<evidence type="ECO:0000313" key="2">
    <source>
        <dbReference type="Proteomes" id="UP000688947"/>
    </source>
</evidence>
<reference evidence="1" key="1">
    <citation type="submission" date="2021-01" db="EMBL/GenBank/DDBJ databases">
        <title>Phytophthora aleatoria, a newly-described species from Pinus radiata is distinct from Phytophthora cactorum isolates based on comparative genomics.</title>
        <authorList>
            <person name="Mcdougal R."/>
            <person name="Panda P."/>
            <person name="Williams N."/>
            <person name="Studholme D.J."/>
        </authorList>
    </citation>
    <scope>NUCLEOTIDE SEQUENCE</scope>
    <source>
        <strain evidence="1">NZFS 3830</strain>
    </source>
</reference>
<proteinExistence type="predicted"/>
<protein>
    <recommendedName>
        <fullName evidence="3">S-adenosyl-L-methionine-dependent methyltransferase</fullName>
    </recommendedName>
</protein>
<organism evidence="1 2">
    <name type="scientific">Phytophthora cactorum</name>
    <dbReference type="NCBI Taxonomy" id="29920"/>
    <lineage>
        <taxon>Eukaryota</taxon>
        <taxon>Sar</taxon>
        <taxon>Stramenopiles</taxon>
        <taxon>Oomycota</taxon>
        <taxon>Peronosporomycetes</taxon>
        <taxon>Peronosporales</taxon>
        <taxon>Peronosporaceae</taxon>
        <taxon>Phytophthora</taxon>
    </lineage>
</organism>
<dbReference type="EMBL" id="JAENGZ010002652">
    <property type="protein sequence ID" value="KAG6943173.1"/>
    <property type="molecule type" value="Genomic_DNA"/>
</dbReference>
<dbReference type="VEuPathDB" id="FungiDB:PC110_g3684"/>
<comment type="caution">
    <text evidence="1">The sequence shown here is derived from an EMBL/GenBank/DDBJ whole genome shotgun (WGS) entry which is preliminary data.</text>
</comment>
<evidence type="ECO:0008006" key="3">
    <source>
        <dbReference type="Google" id="ProtNLM"/>
    </source>
</evidence>
<evidence type="ECO:0000313" key="1">
    <source>
        <dbReference type="EMBL" id="KAG6943173.1"/>
    </source>
</evidence>
<sequence length="174" mass="19729">MVDRLAMMRKNWSNFAVVFTETANKNKHMTLQCAKQLHSHMQLDRARNDLEIAAGAGLGSLDVSQHLFESKLPRETKRTFTVTDLSPVMVRMAKENFSDVNSRGVCIKFKEANGHTIWGSPERSPLRGHAAANKELGLEENTAEHSDFIMRRDLPALHQRFAQTGFNHVGIWPF</sequence>
<dbReference type="Proteomes" id="UP000688947">
    <property type="component" value="Unassembled WGS sequence"/>
</dbReference>
<gene>
    <name evidence="1" type="ORF">JG687_00018618</name>
</gene>
<name>A0A8T1TKB3_9STRA</name>
<accession>A0A8T1TKB3</accession>